<dbReference type="InterPro" id="IPR025512">
    <property type="entry name" value="DUF4399"/>
</dbReference>
<evidence type="ECO:0000313" key="3">
    <source>
        <dbReference type="EMBL" id="GHA05393.1"/>
    </source>
</evidence>
<organism evidence="3 4">
    <name type="scientific">Arenicella chitinivorans</name>
    <dbReference type="NCBI Taxonomy" id="1329800"/>
    <lineage>
        <taxon>Bacteria</taxon>
        <taxon>Pseudomonadati</taxon>
        <taxon>Pseudomonadota</taxon>
        <taxon>Gammaproteobacteria</taxon>
        <taxon>Arenicellales</taxon>
        <taxon>Arenicellaceae</taxon>
        <taxon>Arenicella</taxon>
    </lineage>
</organism>
<keyword evidence="1" id="KW-0732">Signal</keyword>
<dbReference type="Proteomes" id="UP000614811">
    <property type="component" value="Unassembled WGS sequence"/>
</dbReference>
<proteinExistence type="predicted"/>
<protein>
    <recommendedName>
        <fullName evidence="2">DUF4399 domain-containing protein</fullName>
    </recommendedName>
</protein>
<reference evidence="3" key="2">
    <citation type="submission" date="2020-09" db="EMBL/GenBank/DDBJ databases">
        <authorList>
            <person name="Sun Q."/>
            <person name="Kim S."/>
        </authorList>
    </citation>
    <scope>NUCLEOTIDE SEQUENCE</scope>
    <source>
        <strain evidence="3">KCTC 12711</strain>
    </source>
</reference>
<keyword evidence="4" id="KW-1185">Reference proteome</keyword>
<evidence type="ECO:0000313" key="4">
    <source>
        <dbReference type="Proteomes" id="UP000614811"/>
    </source>
</evidence>
<reference evidence="3" key="1">
    <citation type="journal article" date="2014" name="Int. J. Syst. Evol. Microbiol.">
        <title>Complete genome sequence of Corynebacterium casei LMG S-19264T (=DSM 44701T), isolated from a smear-ripened cheese.</title>
        <authorList>
            <consortium name="US DOE Joint Genome Institute (JGI-PGF)"/>
            <person name="Walter F."/>
            <person name="Albersmeier A."/>
            <person name="Kalinowski J."/>
            <person name="Ruckert C."/>
        </authorList>
    </citation>
    <scope>NUCLEOTIDE SEQUENCE</scope>
    <source>
        <strain evidence="3">KCTC 12711</strain>
    </source>
</reference>
<dbReference type="RefSeq" id="WP_189399293.1">
    <property type="nucleotide sequence ID" value="NZ_BMXA01000002.1"/>
</dbReference>
<name>A0A918RPB7_9GAMM</name>
<feature type="domain" description="DUF4399" evidence="2">
    <location>
        <begin position="76"/>
        <end position="167"/>
    </location>
</feature>
<comment type="caution">
    <text evidence="3">The sequence shown here is derived from an EMBL/GenBank/DDBJ whole genome shotgun (WGS) entry which is preliminary data.</text>
</comment>
<evidence type="ECO:0000259" key="2">
    <source>
        <dbReference type="Pfam" id="PF14347"/>
    </source>
</evidence>
<evidence type="ECO:0000256" key="1">
    <source>
        <dbReference type="SAM" id="SignalP"/>
    </source>
</evidence>
<dbReference type="AlphaFoldDB" id="A0A918RPB7"/>
<feature type="chain" id="PRO_5037915913" description="DUF4399 domain-containing protein" evidence="1">
    <location>
        <begin position="24"/>
        <end position="167"/>
    </location>
</feature>
<sequence>MKNVSLAIAAALIAFLIYFFAFHQTPTPTAAPQDTTPSQTETTAAPSNLITPAAPGADVFIISPGDGAVVSSPVKVEFGITNMTVAKAGDNIEFSGHHHLLINLEELPPMDAPLPATEQIIHFGGGQTETTLELEPGEYTLQLLLGNYLHIPHAEPVLSKKITITVE</sequence>
<feature type="signal peptide" evidence="1">
    <location>
        <begin position="1"/>
        <end position="23"/>
    </location>
</feature>
<dbReference type="Pfam" id="PF14347">
    <property type="entry name" value="DUF4399"/>
    <property type="match status" value="1"/>
</dbReference>
<gene>
    <name evidence="3" type="ORF">GCM10008090_13720</name>
</gene>
<dbReference type="EMBL" id="BMXA01000002">
    <property type="protein sequence ID" value="GHA05393.1"/>
    <property type="molecule type" value="Genomic_DNA"/>
</dbReference>
<accession>A0A918RPB7</accession>